<feature type="transmembrane region" description="Helical" evidence="5">
    <location>
        <begin position="37"/>
        <end position="62"/>
    </location>
</feature>
<feature type="domain" description="Major facilitator superfamily (MFS) profile" evidence="6">
    <location>
        <begin position="32"/>
        <end position="424"/>
    </location>
</feature>
<feature type="transmembrane region" description="Helical" evidence="5">
    <location>
        <begin position="279"/>
        <end position="301"/>
    </location>
</feature>
<keyword evidence="8" id="KW-1185">Reference proteome</keyword>
<dbReference type="Pfam" id="PF07690">
    <property type="entry name" value="MFS_1"/>
    <property type="match status" value="1"/>
</dbReference>
<dbReference type="InterPro" id="IPR036259">
    <property type="entry name" value="MFS_trans_sf"/>
</dbReference>
<keyword evidence="3 5" id="KW-0472">Membrane</keyword>
<name>A0ABQ4U0Q0_9HYPH</name>
<feature type="region of interest" description="Disordered" evidence="4">
    <location>
        <begin position="1"/>
        <end position="30"/>
    </location>
</feature>
<dbReference type="InterPro" id="IPR050327">
    <property type="entry name" value="Proton-linked_MCT"/>
</dbReference>
<reference evidence="7" key="1">
    <citation type="journal article" date="2021" name="Front. Microbiol.">
        <title>Comprehensive Comparative Genomics and Phenotyping of Methylobacterium Species.</title>
        <authorList>
            <person name="Alessa O."/>
            <person name="Ogura Y."/>
            <person name="Fujitani Y."/>
            <person name="Takami H."/>
            <person name="Hayashi T."/>
            <person name="Sahin N."/>
            <person name="Tani A."/>
        </authorList>
    </citation>
    <scope>NUCLEOTIDE SEQUENCE</scope>
    <source>
        <strain evidence="7">DSM 23632</strain>
    </source>
</reference>
<protein>
    <recommendedName>
        <fullName evidence="6">Major facilitator superfamily (MFS) profile domain-containing protein</fullName>
    </recommendedName>
</protein>
<dbReference type="PANTHER" id="PTHR11360">
    <property type="entry name" value="MONOCARBOXYLATE TRANSPORTER"/>
    <property type="match status" value="1"/>
</dbReference>
<proteinExistence type="predicted"/>
<keyword evidence="1 5" id="KW-0812">Transmembrane</keyword>
<sequence>MASARVLDTDPSATGSIVTVPEPSPDRVAQSPAAPTLAGNAALGFTQIVLWGGTFFLIAVLAEPITRSTGWPQGIVVGALSLAIFVSGLPAPWIGRMIRRHGGRPVLVAGALVIAAGQVLLAFSTSLPVFLLAWVVMGLGMAASLYDPLFAAIGQAYGASARGAMTQIAIASGFAISVCWPATNFLVGQVGWRGACLVYAGLAALIVAPLYAWAIPRQRLVATPVAPPPAAGVAGPAAALAAPARLPGERLLAVTFTAAAVIMTAISVQLLLLLQAKGVAAGTAVALSALIGPAQVGVRIVELAFGRRAHPYWALLMSAGTVALGLLLLALDPALAWLAVVLYGAGNGMRTVVRGTLPLALYGQHEYAAVMGRLARLPLFGQAVTPLVCGAVSEWLGPDALLLVLLAVATLNLGLSLAVKGVAGPSGKKPS</sequence>
<dbReference type="InterPro" id="IPR011701">
    <property type="entry name" value="MFS"/>
</dbReference>
<feature type="transmembrane region" description="Helical" evidence="5">
    <location>
        <begin position="192"/>
        <end position="214"/>
    </location>
</feature>
<comment type="caution">
    <text evidence="7">The sequence shown here is derived from an EMBL/GenBank/DDBJ whole genome shotgun (WGS) entry which is preliminary data.</text>
</comment>
<dbReference type="PANTHER" id="PTHR11360:SF308">
    <property type="entry name" value="BLL3089 PROTEIN"/>
    <property type="match status" value="1"/>
</dbReference>
<feature type="transmembrane region" description="Helical" evidence="5">
    <location>
        <begin position="313"/>
        <end position="340"/>
    </location>
</feature>
<reference evidence="7" key="2">
    <citation type="submission" date="2021-08" db="EMBL/GenBank/DDBJ databases">
        <authorList>
            <person name="Tani A."/>
            <person name="Ola A."/>
            <person name="Ogura Y."/>
            <person name="Katsura K."/>
            <person name="Hayashi T."/>
        </authorList>
    </citation>
    <scope>NUCLEOTIDE SEQUENCE</scope>
    <source>
        <strain evidence="7">DSM 23632</strain>
    </source>
</reference>
<accession>A0ABQ4U0Q0</accession>
<feature type="transmembrane region" description="Helical" evidence="5">
    <location>
        <begin position="106"/>
        <end position="123"/>
    </location>
</feature>
<evidence type="ECO:0000313" key="8">
    <source>
        <dbReference type="Proteomes" id="UP001055057"/>
    </source>
</evidence>
<feature type="transmembrane region" description="Helical" evidence="5">
    <location>
        <begin position="400"/>
        <end position="419"/>
    </location>
</feature>
<feature type="transmembrane region" description="Helical" evidence="5">
    <location>
        <begin position="251"/>
        <end position="273"/>
    </location>
</feature>
<evidence type="ECO:0000259" key="6">
    <source>
        <dbReference type="PROSITE" id="PS50850"/>
    </source>
</evidence>
<dbReference type="Proteomes" id="UP001055057">
    <property type="component" value="Unassembled WGS sequence"/>
</dbReference>
<keyword evidence="2 5" id="KW-1133">Transmembrane helix</keyword>
<dbReference type="RefSeq" id="WP_238183434.1">
    <property type="nucleotide sequence ID" value="NZ_BPRB01000168.1"/>
</dbReference>
<feature type="transmembrane region" description="Helical" evidence="5">
    <location>
        <begin position="74"/>
        <end position="94"/>
    </location>
</feature>
<dbReference type="SUPFAM" id="SSF103473">
    <property type="entry name" value="MFS general substrate transporter"/>
    <property type="match status" value="1"/>
</dbReference>
<feature type="transmembrane region" description="Helical" evidence="5">
    <location>
        <begin position="165"/>
        <end position="186"/>
    </location>
</feature>
<evidence type="ECO:0000256" key="1">
    <source>
        <dbReference type="ARBA" id="ARBA00022692"/>
    </source>
</evidence>
<evidence type="ECO:0000313" key="7">
    <source>
        <dbReference type="EMBL" id="GJE60851.1"/>
    </source>
</evidence>
<evidence type="ECO:0000256" key="3">
    <source>
        <dbReference type="ARBA" id="ARBA00023136"/>
    </source>
</evidence>
<evidence type="ECO:0000256" key="4">
    <source>
        <dbReference type="SAM" id="MobiDB-lite"/>
    </source>
</evidence>
<organism evidence="7 8">
    <name type="scientific">Methylobacterium trifolii</name>
    <dbReference type="NCBI Taxonomy" id="1003092"/>
    <lineage>
        <taxon>Bacteria</taxon>
        <taxon>Pseudomonadati</taxon>
        <taxon>Pseudomonadota</taxon>
        <taxon>Alphaproteobacteria</taxon>
        <taxon>Hyphomicrobiales</taxon>
        <taxon>Methylobacteriaceae</taxon>
        <taxon>Methylobacterium</taxon>
    </lineage>
</organism>
<dbReference type="InterPro" id="IPR020846">
    <property type="entry name" value="MFS_dom"/>
</dbReference>
<feature type="transmembrane region" description="Helical" evidence="5">
    <location>
        <begin position="129"/>
        <end position="153"/>
    </location>
</feature>
<dbReference type="EMBL" id="BPRB01000168">
    <property type="protein sequence ID" value="GJE60851.1"/>
    <property type="molecule type" value="Genomic_DNA"/>
</dbReference>
<evidence type="ECO:0000256" key="2">
    <source>
        <dbReference type="ARBA" id="ARBA00022989"/>
    </source>
</evidence>
<dbReference type="PROSITE" id="PS50850">
    <property type="entry name" value="MFS"/>
    <property type="match status" value="1"/>
</dbReference>
<evidence type="ECO:0000256" key="5">
    <source>
        <dbReference type="SAM" id="Phobius"/>
    </source>
</evidence>
<dbReference type="Gene3D" id="1.20.1250.20">
    <property type="entry name" value="MFS general substrate transporter like domains"/>
    <property type="match status" value="1"/>
</dbReference>
<gene>
    <name evidence="7" type="ORF">MPOCJGCO_2969</name>
</gene>